<feature type="region of interest" description="Disordered" evidence="1">
    <location>
        <begin position="272"/>
        <end position="292"/>
    </location>
</feature>
<organism evidence="2 3">
    <name type="scientific">Alcanivorax jadensis T9</name>
    <dbReference type="NCBI Taxonomy" id="1177181"/>
    <lineage>
        <taxon>Bacteria</taxon>
        <taxon>Pseudomonadati</taxon>
        <taxon>Pseudomonadota</taxon>
        <taxon>Gammaproteobacteria</taxon>
        <taxon>Oceanospirillales</taxon>
        <taxon>Alcanivoracaceae</taxon>
        <taxon>Alcanivorax</taxon>
    </lineage>
</organism>
<dbReference type="InterPro" id="IPR050509">
    <property type="entry name" value="CoA-transferase_III"/>
</dbReference>
<dbReference type="InterPro" id="IPR023606">
    <property type="entry name" value="CoA-Trfase_III_dom_1_sf"/>
</dbReference>
<comment type="caution">
    <text evidence="2">The sequence shown here is derived from an EMBL/GenBank/DDBJ whole genome shotgun (WGS) entry which is preliminary data.</text>
</comment>
<dbReference type="InterPro" id="IPR044855">
    <property type="entry name" value="CoA-Trfase_III_dom3_sf"/>
</dbReference>
<gene>
    <name evidence="2" type="ORF">T9A_02175</name>
</gene>
<keyword evidence="3" id="KW-1185">Reference proteome</keyword>
<proteinExistence type="predicted"/>
<evidence type="ECO:0000256" key="1">
    <source>
        <dbReference type="SAM" id="MobiDB-lite"/>
    </source>
</evidence>
<dbReference type="EMBL" id="ARXU01000008">
    <property type="protein sequence ID" value="KGD60698.1"/>
    <property type="molecule type" value="Genomic_DNA"/>
</dbReference>
<dbReference type="PANTHER" id="PTHR48228:SF5">
    <property type="entry name" value="ALPHA-METHYLACYL-COA RACEMASE"/>
    <property type="match status" value="1"/>
</dbReference>
<reference evidence="2 3" key="1">
    <citation type="submission" date="2012-09" db="EMBL/GenBank/DDBJ databases">
        <title>Genome Sequence of alkane-degrading Bacterium Alcanivorax jadensis T9.</title>
        <authorList>
            <person name="Lai Q."/>
            <person name="Shao Z."/>
        </authorList>
    </citation>
    <scope>NUCLEOTIDE SEQUENCE [LARGE SCALE GENOMIC DNA]</scope>
    <source>
        <strain evidence="2 3">T9</strain>
    </source>
</reference>
<evidence type="ECO:0000313" key="3">
    <source>
        <dbReference type="Proteomes" id="UP000029443"/>
    </source>
</evidence>
<dbReference type="InterPro" id="IPR003673">
    <property type="entry name" value="CoA-Trfase_fam_III"/>
</dbReference>
<evidence type="ECO:0000313" key="2">
    <source>
        <dbReference type="EMBL" id="KGD60698.1"/>
    </source>
</evidence>
<dbReference type="Gene3D" id="3.30.1540.10">
    <property type="entry name" value="formyl-coa transferase, domain 3"/>
    <property type="match status" value="1"/>
</dbReference>
<dbReference type="SUPFAM" id="SSF89796">
    <property type="entry name" value="CoA-transferase family III (CaiB/BaiF)"/>
    <property type="match status" value="1"/>
</dbReference>
<dbReference type="Pfam" id="PF02515">
    <property type="entry name" value="CoA_transf_3"/>
    <property type="match status" value="1"/>
</dbReference>
<dbReference type="Proteomes" id="UP000029443">
    <property type="component" value="Unassembled WGS sequence"/>
</dbReference>
<name>A0ABR4WBX4_9GAMM</name>
<dbReference type="PANTHER" id="PTHR48228">
    <property type="entry name" value="SUCCINYL-COA--D-CITRAMALATE COA-TRANSFERASE"/>
    <property type="match status" value="1"/>
</dbReference>
<feature type="region of interest" description="Disordered" evidence="1">
    <location>
        <begin position="374"/>
        <end position="400"/>
    </location>
</feature>
<dbReference type="Gene3D" id="3.40.50.10540">
    <property type="entry name" value="Crotonobetainyl-coa:carnitine coa-transferase, domain 1"/>
    <property type="match status" value="1"/>
</dbReference>
<accession>A0ABR4WBX4</accession>
<dbReference type="RefSeq" id="WP_035248317.1">
    <property type="nucleotide sequence ID" value="NZ_ARXU01000008.1"/>
</dbReference>
<protein>
    <submittedName>
        <fullName evidence="2">Alpha-methylacyl-CoA racemase</fullName>
    </submittedName>
</protein>
<sequence length="400" mass="43371">MNPLLDGLKVLDLSRLLPGPFCSLSLAQLGADVIKIEEPDGGDYARELSPELFDIVNRGKQSLTLDLRQAEDVARFKQLVETADVVLESFRPGVMDKLGCGYDTLKAINPRLVYASLTGYGQTGPYADRPGHDLNYLGYAGVLDQTGLAGKRPAMSNVQIADLAGGAQNCTIGILAAVMGARQSGEGCWVDVAMLDGALALQSMALATHHQHGSSQPRGKDMLTGALANYNVYRCRDGKYLAVGSLEPKFFMAFLKEITPAFLWKKKKKKTGNASSSTADKPKPAGSGNDALTRLAADPKKLRRLMIPVRWAIQLILLTRTRDQWDARLAHKDTCVSGILTLEEALANEQVQARGLVTDSQKGPVLRSPIRFVGAQTRDGESPSLGEHNPLFTDQDKRRA</sequence>